<reference evidence="4 5" key="1">
    <citation type="submission" date="2020-08" db="EMBL/GenBank/DDBJ databases">
        <title>Genomic Encyclopedia of Type Strains, Phase IV (KMG-IV): sequencing the most valuable type-strain genomes for metagenomic binning, comparative biology and taxonomic classification.</title>
        <authorList>
            <person name="Goeker M."/>
        </authorList>
    </citation>
    <scope>NUCLEOTIDE SEQUENCE [LARGE SCALE GENOMIC DNA]</scope>
    <source>
        <strain evidence="4 5">DSM 105074</strain>
    </source>
</reference>
<dbReference type="GO" id="GO:0008986">
    <property type="term" value="F:pyruvate, water dikinase activity"/>
    <property type="evidence" value="ECO:0007669"/>
    <property type="project" value="UniProtKB-EC"/>
</dbReference>
<keyword evidence="4" id="KW-0418">Kinase</keyword>
<dbReference type="EC" id="2.7.9.2" evidence="4"/>
<dbReference type="PANTHER" id="PTHR43615">
    <property type="entry name" value="PHOSPHOENOLPYRUVATE SYNTHASE-RELATED"/>
    <property type="match status" value="1"/>
</dbReference>
<dbReference type="Gene3D" id="3.30.1490.20">
    <property type="entry name" value="ATP-grasp fold, A domain"/>
    <property type="match status" value="1"/>
</dbReference>
<evidence type="ECO:0000313" key="5">
    <source>
        <dbReference type="Proteomes" id="UP000557307"/>
    </source>
</evidence>
<organism evidence="4 5">
    <name type="scientific">Rhabdobacter roseus</name>
    <dbReference type="NCBI Taxonomy" id="1655419"/>
    <lineage>
        <taxon>Bacteria</taxon>
        <taxon>Pseudomonadati</taxon>
        <taxon>Bacteroidota</taxon>
        <taxon>Cytophagia</taxon>
        <taxon>Cytophagales</taxon>
        <taxon>Cytophagaceae</taxon>
        <taxon>Rhabdobacter</taxon>
    </lineage>
</organism>
<evidence type="ECO:0000313" key="4">
    <source>
        <dbReference type="EMBL" id="MBB5282311.1"/>
    </source>
</evidence>
<feature type="region of interest" description="Disordered" evidence="1">
    <location>
        <begin position="288"/>
        <end position="309"/>
    </location>
</feature>
<sequence>MSNVLHTDPNPTGTLGGKAKNLFRLQEMGLRVPPFAVLPVEVLEALVPQEIRAGDAGQIRAFIAQSTLPAEWVTEILAHFPEARYLAVRSSAPDEDGTTFSFAGQFESYLYVPPSSLADRIRDVWASAFSERVAAYRKHHQAAGAFGMAVILQEMIDAEVAGVAFGANIANGRRDEKLISAVFGLGEGLVSGELNADHFTVRNGEIVSQLAHKTHQVVLNPDSSGGTCQVPLEPHRHDAPTLTPEQIRQIADALEVLAREWGSPQDIEFAIKNNTLFLLQTRPITGLPAAPDVSTPESEGSSRESGSGEYTLWDNSNIIESYPGVTTPLTFSFIRQSYEVAYSLFSQYLGVSERVVKENQAVFANTLGLINGRVYYNLKTWYHMLAMLPGYSLNARFMENMMGVKERFDIPDNYRLSKGQAGWRILKMAVRMYARYLSLPRKRREFMALLEKTITHYKGLDYPAKSAHELMQLYRHFEGTLLNEWKAPLLNDFFAMIWFGRLQKQCEKYLPQFPNIHNDLLCGSSDIISVQPIHRTGALASQILADDELKDLFITGAPSTLWQRLQESTAPNYLSLKKSIDQYLADFGERCVGELKLETVSYAHDPTQFIQILKTYVETGLTTERFSARAESQIRQQAEQQLEQALRGRPYVRWQLKSTLRKARELVSARENLRYERTRAFGIVRELFTYMGRRFEAEGLLDDDRAIFYLTQDEIFALIEGTSVTQNARALVALRQAEFEKYHQQDPPPERFATYGPVYQSTDFEANRQDEPQAGEGTLKGIGCSPGKVRARARVVLHPGEVPSLNGDILVTTSTDPGWVMLFPSASGIIVERGSLLSHSAIVSREMGKPCIVGVTGLLKTIKTGDELEMDGSTGHIRIIQPES</sequence>
<dbReference type="Gene3D" id="3.30.470.20">
    <property type="entry name" value="ATP-grasp fold, B domain"/>
    <property type="match status" value="1"/>
</dbReference>
<keyword evidence="4" id="KW-0808">Transferase</keyword>
<protein>
    <submittedName>
        <fullName evidence="4">Pyruvate,water dikinase</fullName>
        <ecNumber evidence="4">2.7.9.2</ecNumber>
    </submittedName>
</protein>
<feature type="compositionally biased region" description="Low complexity" evidence="1">
    <location>
        <begin position="297"/>
        <end position="309"/>
    </location>
</feature>
<dbReference type="Pfam" id="PF01326">
    <property type="entry name" value="PPDK_N"/>
    <property type="match status" value="1"/>
</dbReference>
<dbReference type="Gene3D" id="3.50.30.10">
    <property type="entry name" value="Phosphohistidine domain"/>
    <property type="match status" value="1"/>
</dbReference>
<accession>A0A840TGG6</accession>
<dbReference type="AlphaFoldDB" id="A0A840TGG6"/>
<dbReference type="InterPro" id="IPR008279">
    <property type="entry name" value="PEP-util_enz_mobile_dom"/>
</dbReference>
<dbReference type="RefSeq" id="WP_184170210.1">
    <property type="nucleotide sequence ID" value="NZ_JACHGF010000001.1"/>
</dbReference>
<gene>
    <name evidence="4" type="ORF">HNQ92_000432</name>
</gene>
<dbReference type="Pfam" id="PF00391">
    <property type="entry name" value="PEP-utilizers"/>
    <property type="match status" value="1"/>
</dbReference>
<name>A0A840TGG6_9BACT</name>
<dbReference type="SUPFAM" id="SSF56059">
    <property type="entry name" value="Glutathione synthetase ATP-binding domain-like"/>
    <property type="match status" value="1"/>
</dbReference>
<dbReference type="EMBL" id="JACHGF010000001">
    <property type="protein sequence ID" value="MBB5282311.1"/>
    <property type="molecule type" value="Genomic_DNA"/>
</dbReference>
<dbReference type="PANTHER" id="PTHR43615:SF1">
    <property type="entry name" value="PPDK_N DOMAIN-CONTAINING PROTEIN"/>
    <property type="match status" value="1"/>
</dbReference>
<proteinExistence type="predicted"/>
<feature type="domain" description="Pyruvate phosphate dikinase AMP/ATP-binding" evidence="3">
    <location>
        <begin position="14"/>
        <end position="297"/>
    </location>
</feature>
<comment type="caution">
    <text evidence="4">The sequence shown here is derived from an EMBL/GenBank/DDBJ whole genome shotgun (WGS) entry which is preliminary data.</text>
</comment>
<dbReference type="InterPro" id="IPR013815">
    <property type="entry name" value="ATP_grasp_subdomain_1"/>
</dbReference>
<dbReference type="GO" id="GO:0005524">
    <property type="term" value="F:ATP binding"/>
    <property type="evidence" value="ECO:0007669"/>
    <property type="project" value="InterPro"/>
</dbReference>
<dbReference type="SUPFAM" id="SSF52009">
    <property type="entry name" value="Phosphohistidine domain"/>
    <property type="match status" value="1"/>
</dbReference>
<keyword evidence="5" id="KW-1185">Reference proteome</keyword>
<evidence type="ECO:0000259" key="2">
    <source>
        <dbReference type="Pfam" id="PF00391"/>
    </source>
</evidence>
<dbReference type="InterPro" id="IPR051549">
    <property type="entry name" value="PEP_Utilizing_Enz"/>
</dbReference>
<evidence type="ECO:0000256" key="1">
    <source>
        <dbReference type="SAM" id="MobiDB-lite"/>
    </source>
</evidence>
<dbReference type="InterPro" id="IPR002192">
    <property type="entry name" value="PPDK_AMP/ATP-bd"/>
</dbReference>
<feature type="domain" description="PEP-utilising enzyme mobile" evidence="2">
    <location>
        <begin position="806"/>
        <end position="875"/>
    </location>
</feature>
<dbReference type="Proteomes" id="UP000557307">
    <property type="component" value="Unassembled WGS sequence"/>
</dbReference>
<keyword evidence="4" id="KW-0670">Pyruvate</keyword>
<dbReference type="InterPro" id="IPR036637">
    <property type="entry name" value="Phosphohistidine_dom_sf"/>
</dbReference>
<evidence type="ECO:0000259" key="3">
    <source>
        <dbReference type="Pfam" id="PF01326"/>
    </source>
</evidence>